<dbReference type="NCBIfam" id="TIGR04183">
    <property type="entry name" value="Por_Secre_tail"/>
    <property type="match status" value="1"/>
</dbReference>
<name>A0ABP9H5H4_9FLAO</name>
<dbReference type="InterPro" id="IPR032179">
    <property type="entry name" value="Cry22Aa_Ig-like"/>
</dbReference>
<dbReference type="Gene3D" id="2.60.40.10">
    <property type="entry name" value="Immunoglobulins"/>
    <property type="match status" value="1"/>
</dbReference>
<evidence type="ECO:0000259" key="2">
    <source>
        <dbReference type="Pfam" id="PF16403"/>
    </source>
</evidence>
<dbReference type="InterPro" id="IPR013783">
    <property type="entry name" value="Ig-like_fold"/>
</dbReference>
<evidence type="ECO:0000313" key="5">
    <source>
        <dbReference type="Proteomes" id="UP001501692"/>
    </source>
</evidence>
<dbReference type="InterPro" id="IPR026444">
    <property type="entry name" value="Secre_tail"/>
</dbReference>
<gene>
    <name evidence="4" type="ORF">GCM10023315_00050</name>
</gene>
<evidence type="ECO:0008006" key="6">
    <source>
        <dbReference type="Google" id="ProtNLM"/>
    </source>
</evidence>
<evidence type="ECO:0000259" key="3">
    <source>
        <dbReference type="Pfam" id="PF18962"/>
    </source>
</evidence>
<dbReference type="Pfam" id="PF18962">
    <property type="entry name" value="Por_Secre_tail"/>
    <property type="match status" value="1"/>
</dbReference>
<protein>
    <recommendedName>
        <fullName evidence="6">Por secretion system C-terminal sorting domain-containing protein</fullName>
    </recommendedName>
</protein>
<dbReference type="Gene3D" id="2.60.120.260">
    <property type="entry name" value="Galactose-binding domain-like"/>
    <property type="match status" value="1"/>
</dbReference>
<dbReference type="EMBL" id="BAABJK010000002">
    <property type="protein sequence ID" value="GAA4956783.1"/>
    <property type="molecule type" value="Genomic_DNA"/>
</dbReference>
<feature type="domain" description="Pesticidal crystal protein Cry22Aa Ig-like" evidence="2">
    <location>
        <begin position="2"/>
        <end position="33"/>
    </location>
</feature>
<reference evidence="5" key="1">
    <citation type="journal article" date="2019" name="Int. J. Syst. Evol. Microbiol.">
        <title>The Global Catalogue of Microorganisms (GCM) 10K type strain sequencing project: providing services to taxonomists for standard genome sequencing and annotation.</title>
        <authorList>
            <consortium name="The Broad Institute Genomics Platform"/>
            <consortium name="The Broad Institute Genome Sequencing Center for Infectious Disease"/>
            <person name="Wu L."/>
            <person name="Ma J."/>
        </authorList>
    </citation>
    <scope>NUCLEOTIDE SEQUENCE [LARGE SCALE GENOMIC DNA]</scope>
    <source>
        <strain evidence="5">JCM 18287</strain>
    </source>
</reference>
<evidence type="ECO:0000256" key="1">
    <source>
        <dbReference type="ARBA" id="ARBA00022729"/>
    </source>
</evidence>
<dbReference type="Proteomes" id="UP001501692">
    <property type="component" value="Unassembled WGS sequence"/>
</dbReference>
<evidence type="ECO:0000313" key="4">
    <source>
        <dbReference type="EMBL" id="GAA4956783.1"/>
    </source>
</evidence>
<dbReference type="Pfam" id="PF16403">
    <property type="entry name" value="Bact_surface_Ig-like"/>
    <property type="match status" value="1"/>
</dbReference>
<sequence length="294" mass="32096">MVETNTAGTYIVTYNVSDAAGNAAAQVTRTVNVISIPTDVIIHEGYFETGLDGWIDGGSDCDRRADAARSFEGNFSIRIRDNSGVASSMTSPTFNLSTFNEVEFDFFFFSNSMEVGEDFWLQYDDGSGFVTIATWARGTDFNNNAFGNFTVLLNSSQYNLSNNARFRLQCDASGNNDQIFIDQVVITGFGSSGAAAKATNPSETSKVLSVPEIEISKNELTLYPNPVKGDVLNIKLSNGIDNKVSYRIISTLGKIVKTGNTTKEVLVNDLQAGVYFIEVNDGTERITKRFVKSN</sequence>
<accession>A0ABP9H5H4</accession>
<keyword evidence="1" id="KW-0732">Signal</keyword>
<feature type="domain" description="Secretion system C-terminal sorting" evidence="3">
    <location>
        <begin position="222"/>
        <end position="291"/>
    </location>
</feature>
<organism evidence="4 5">
    <name type="scientific">Algibacter aquimarinus</name>
    <dbReference type="NCBI Taxonomy" id="1136748"/>
    <lineage>
        <taxon>Bacteria</taxon>
        <taxon>Pseudomonadati</taxon>
        <taxon>Bacteroidota</taxon>
        <taxon>Flavobacteriia</taxon>
        <taxon>Flavobacteriales</taxon>
        <taxon>Flavobacteriaceae</taxon>
        <taxon>Algibacter</taxon>
    </lineage>
</organism>
<comment type="caution">
    <text evidence="4">The sequence shown here is derived from an EMBL/GenBank/DDBJ whole genome shotgun (WGS) entry which is preliminary data.</text>
</comment>
<keyword evidence="5" id="KW-1185">Reference proteome</keyword>
<proteinExistence type="predicted"/>